<evidence type="ECO:0000259" key="2">
    <source>
        <dbReference type="Pfam" id="PF00730"/>
    </source>
</evidence>
<dbReference type="Gene3D" id="1.10.340.30">
    <property type="entry name" value="Hypothetical protein, domain 2"/>
    <property type="match status" value="1"/>
</dbReference>
<keyword evidence="4" id="KW-1185">Reference proteome</keyword>
<dbReference type="Proteomes" id="UP000321118">
    <property type="component" value="Unassembled WGS sequence"/>
</dbReference>
<name>A0A510V1R2_9CELL</name>
<dbReference type="InterPro" id="IPR011257">
    <property type="entry name" value="DNA_glycosylase"/>
</dbReference>
<dbReference type="AlphaFoldDB" id="A0A510V1R2"/>
<dbReference type="RefSeq" id="WP_146926304.1">
    <property type="nucleotide sequence ID" value="NZ_BJUB01000003.1"/>
</dbReference>
<accession>A0A510V1R2</accession>
<reference evidence="3 4" key="1">
    <citation type="submission" date="2019-07" db="EMBL/GenBank/DDBJ databases">
        <title>Whole genome shotgun sequence of Cellulomonas xylanilytica NBRC 101102.</title>
        <authorList>
            <person name="Hosoyama A."/>
            <person name="Uohara A."/>
            <person name="Ohji S."/>
            <person name="Ichikawa N."/>
        </authorList>
    </citation>
    <scope>NUCLEOTIDE SEQUENCE [LARGE SCALE GENOMIC DNA]</scope>
    <source>
        <strain evidence="3 4">NBRC 101102</strain>
    </source>
</reference>
<feature type="region of interest" description="Disordered" evidence="1">
    <location>
        <begin position="153"/>
        <end position="192"/>
    </location>
</feature>
<protein>
    <submittedName>
        <fullName evidence="3">(Fe-S)-cluster assembly protein</fullName>
    </submittedName>
</protein>
<dbReference type="GO" id="GO:0006284">
    <property type="term" value="P:base-excision repair"/>
    <property type="evidence" value="ECO:0007669"/>
    <property type="project" value="InterPro"/>
</dbReference>
<dbReference type="InterPro" id="IPR017658">
    <property type="entry name" value="HhH-GPD_base_excis"/>
</dbReference>
<dbReference type="SUPFAM" id="SSF48150">
    <property type="entry name" value="DNA-glycosylase"/>
    <property type="match status" value="1"/>
</dbReference>
<comment type="caution">
    <text evidence="3">The sequence shown here is derived from an EMBL/GenBank/DDBJ whole genome shotgun (WGS) entry which is preliminary data.</text>
</comment>
<dbReference type="EMBL" id="BJUB01000003">
    <property type="protein sequence ID" value="GEK20799.1"/>
    <property type="molecule type" value="Genomic_DNA"/>
</dbReference>
<sequence>MTLWLTGDPSADRLLTDDPFALLIGMLLDQQVTMESAFAGPAKIAARMDGLDVHRIAEADPETFAALCATPPAVHRYPGSMAGRIQAVAAAVVEDYDGDVTRLWTDGDPDGKTVLKRLKALPGFGDQKARIFLALLGKQRGVQPAGWAEAAGAYGEPGSRRSIADVTDPTSLSEVRATKQAAKAAAKATAAP</sequence>
<dbReference type="GO" id="GO:0003824">
    <property type="term" value="F:catalytic activity"/>
    <property type="evidence" value="ECO:0007669"/>
    <property type="project" value="InterPro"/>
</dbReference>
<proteinExistence type="predicted"/>
<evidence type="ECO:0000313" key="4">
    <source>
        <dbReference type="Proteomes" id="UP000321118"/>
    </source>
</evidence>
<feature type="compositionally biased region" description="Low complexity" evidence="1">
    <location>
        <begin position="178"/>
        <end position="192"/>
    </location>
</feature>
<dbReference type="Pfam" id="PF00730">
    <property type="entry name" value="HhH-GPD"/>
    <property type="match status" value="1"/>
</dbReference>
<dbReference type="OrthoDB" id="1492580at2"/>
<evidence type="ECO:0000313" key="3">
    <source>
        <dbReference type="EMBL" id="GEK20799.1"/>
    </source>
</evidence>
<gene>
    <name evidence="3" type="ORF">CXY01_13190</name>
</gene>
<feature type="domain" description="HhH-GPD" evidence="2">
    <location>
        <begin position="24"/>
        <end position="155"/>
    </location>
</feature>
<organism evidence="3 4">
    <name type="scientific">Cellulomonas xylanilytica</name>
    <dbReference type="NCBI Taxonomy" id="233583"/>
    <lineage>
        <taxon>Bacteria</taxon>
        <taxon>Bacillati</taxon>
        <taxon>Actinomycetota</taxon>
        <taxon>Actinomycetes</taxon>
        <taxon>Micrococcales</taxon>
        <taxon>Cellulomonadaceae</taxon>
        <taxon>Cellulomonas</taxon>
    </lineage>
</organism>
<dbReference type="NCBIfam" id="TIGR03252">
    <property type="entry name" value="HhH-GPD-type base excision DNA repair protein"/>
    <property type="match status" value="1"/>
</dbReference>
<evidence type="ECO:0000256" key="1">
    <source>
        <dbReference type="SAM" id="MobiDB-lite"/>
    </source>
</evidence>
<dbReference type="InterPro" id="IPR003265">
    <property type="entry name" value="HhH-GPD_domain"/>
</dbReference>